<evidence type="ECO:0000256" key="1">
    <source>
        <dbReference type="SAM" id="MobiDB-lite"/>
    </source>
</evidence>
<dbReference type="Proteomes" id="UP001558652">
    <property type="component" value="Unassembled WGS sequence"/>
</dbReference>
<organism evidence="2 3">
    <name type="scientific">Ranatra chinensis</name>
    <dbReference type="NCBI Taxonomy" id="642074"/>
    <lineage>
        <taxon>Eukaryota</taxon>
        <taxon>Metazoa</taxon>
        <taxon>Ecdysozoa</taxon>
        <taxon>Arthropoda</taxon>
        <taxon>Hexapoda</taxon>
        <taxon>Insecta</taxon>
        <taxon>Pterygota</taxon>
        <taxon>Neoptera</taxon>
        <taxon>Paraneoptera</taxon>
        <taxon>Hemiptera</taxon>
        <taxon>Heteroptera</taxon>
        <taxon>Panheteroptera</taxon>
        <taxon>Nepomorpha</taxon>
        <taxon>Nepidae</taxon>
        <taxon>Ranatrinae</taxon>
        <taxon>Ranatra</taxon>
    </lineage>
</organism>
<feature type="compositionally biased region" description="Polar residues" evidence="1">
    <location>
        <begin position="414"/>
        <end position="427"/>
    </location>
</feature>
<comment type="caution">
    <text evidence="2">The sequence shown here is derived from an EMBL/GenBank/DDBJ whole genome shotgun (WGS) entry which is preliminary data.</text>
</comment>
<sequence>MYQRRGSGGRRPVTFYYGPGRSNDPDGLNVNRRRILFEEPTREVRPTVQNGPSIRVRRFFDDPPATAQTESPESPPIEQMTTGGVGTPDAVLQDEAIDGSIFVSDSPQQQSYNGLADVPQSFPTIPNPEPTRPPRPSVDPNRSLIPLDQHTYPDITPGLFPFTPNGPYYVPPPFWPWNFGFYPMPVSVTDPCADSSSPLPQYPFCPPPPQNFYVPNGNQPYYPYPYPVRHYNGPSPSMGYYRCGIPGHNHHHYPRPYPGTIPNDANTHSGSRYPGSPFTIPGPIFSSTAAPAPAPIPIPTLHPIDITGHTSNPDLNDMASSNGNLQIVECPEDEAYSAPQADSSFSIDPTLESPLSPSSSSSSSGYTPDGPPPSSTTDPEINTPAVPVPLDLNSVPSTSSSSSQDLSRPGPSPGISSQYSTNNSSEPPANRRTSKHGIDKSQLLRRLLFRNHNRGRIYEIAPGPSYTDPRLRCGPAGSTRTKETPRARAQPKFTPDMEDSDEEDSDSDSSHSQYSEPNLKNSVRGILMEISCEPSNVEDIMYTNYLLLSHFTSSPTRLIHFGRTVAELSLQELSLVEGATRLSSIILEMDPRYSFYLGLVNFLLSEPESSAYGSLVVQMYCKLADKEGLRYIALRDAVLSYFRNEATGTPRSKLSDTIELLASVALELSLDCPSALKAILAEFMTSQSDMEKDGKLDVSCFLFSACSPSSALSDCTNRREDGVRSREQEPGDDGNRQVQFAIL</sequence>
<dbReference type="AlphaFoldDB" id="A0ABD0XV24"/>
<feature type="region of interest" description="Disordered" evidence="1">
    <location>
        <begin position="1"/>
        <end position="29"/>
    </location>
</feature>
<evidence type="ECO:0000313" key="2">
    <source>
        <dbReference type="EMBL" id="KAL1110562.1"/>
    </source>
</evidence>
<proteinExistence type="predicted"/>
<feature type="compositionally biased region" description="Polar residues" evidence="1">
    <location>
        <begin position="308"/>
        <end position="321"/>
    </location>
</feature>
<reference evidence="2 3" key="1">
    <citation type="submission" date="2024-07" db="EMBL/GenBank/DDBJ databases">
        <title>Chromosome-level genome assembly of the water stick insect Ranatra chinensis (Heteroptera: Nepidae).</title>
        <authorList>
            <person name="Liu X."/>
        </authorList>
    </citation>
    <scope>NUCLEOTIDE SEQUENCE [LARGE SCALE GENOMIC DNA]</scope>
    <source>
        <strain evidence="2">Cailab_2021Rc</strain>
        <tissue evidence="2">Muscle</tissue>
    </source>
</reference>
<gene>
    <name evidence="2" type="ORF">AAG570_008090</name>
</gene>
<dbReference type="EMBL" id="JBFDAA010000022">
    <property type="protein sequence ID" value="KAL1110562.1"/>
    <property type="molecule type" value="Genomic_DNA"/>
</dbReference>
<protein>
    <submittedName>
        <fullName evidence="2">Uncharacterized protein</fullName>
    </submittedName>
</protein>
<feature type="compositionally biased region" description="Pro residues" evidence="1">
    <location>
        <begin position="125"/>
        <end position="137"/>
    </location>
</feature>
<feature type="compositionally biased region" description="Low complexity" evidence="1">
    <location>
        <begin position="349"/>
        <end position="368"/>
    </location>
</feature>
<keyword evidence="3" id="KW-1185">Reference proteome</keyword>
<feature type="region of interest" description="Disordered" evidence="1">
    <location>
        <begin position="41"/>
        <end position="90"/>
    </location>
</feature>
<accession>A0ABD0XV24</accession>
<feature type="compositionally biased region" description="Acidic residues" evidence="1">
    <location>
        <begin position="496"/>
        <end position="507"/>
    </location>
</feature>
<feature type="compositionally biased region" description="Low complexity" evidence="1">
    <location>
        <begin position="394"/>
        <end position="409"/>
    </location>
</feature>
<evidence type="ECO:0000313" key="3">
    <source>
        <dbReference type="Proteomes" id="UP001558652"/>
    </source>
</evidence>
<name>A0ABD0XV24_9HEMI</name>
<feature type="region of interest" description="Disordered" evidence="1">
    <location>
        <begin position="301"/>
        <end position="321"/>
    </location>
</feature>
<feature type="region of interest" description="Disordered" evidence="1">
    <location>
        <begin position="458"/>
        <end position="518"/>
    </location>
</feature>
<feature type="region of interest" description="Disordered" evidence="1">
    <location>
        <begin position="105"/>
        <end position="142"/>
    </location>
</feature>
<feature type="region of interest" description="Disordered" evidence="1">
    <location>
        <begin position="335"/>
        <end position="441"/>
    </location>
</feature>